<reference evidence="3" key="1">
    <citation type="submission" date="2023-08" db="EMBL/GenBank/DDBJ databases">
        <title>Pelteobagrus vachellii genome.</title>
        <authorList>
            <person name="Liu H."/>
        </authorList>
    </citation>
    <scope>NUCLEOTIDE SEQUENCE</scope>
    <source>
        <strain evidence="3">PRFRI_2022a</strain>
        <tissue evidence="3">Muscle</tissue>
    </source>
</reference>
<proteinExistence type="predicted"/>
<keyword evidence="1" id="KW-0472">Membrane</keyword>
<dbReference type="AlphaFoldDB" id="A0AA88T076"/>
<evidence type="ECO:0000256" key="2">
    <source>
        <dbReference type="SAM" id="SignalP"/>
    </source>
</evidence>
<feature type="transmembrane region" description="Helical" evidence="1">
    <location>
        <begin position="127"/>
        <end position="148"/>
    </location>
</feature>
<accession>A0AA88T076</accession>
<feature type="signal peptide" evidence="2">
    <location>
        <begin position="1"/>
        <end position="22"/>
    </location>
</feature>
<dbReference type="EMBL" id="JAVHJS010000006">
    <property type="protein sequence ID" value="KAK2855304.1"/>
    <property type="molecule type" value="Genomic_DNA"/>
</dbReference>
<keyword evidence="1" id="KW-1133">Transmembrane helix</keyword>
<protein>
    <submittedName>
        <fullName evidence="3">Uncharacterized protein</fullName>
    </submittedName>
</protein>
<dbReference type="Proteomes" id="UP001187315">
    <property type="component" value="Unassembled WGS sequence"/>
</dbReference>
<evidence type="ECO:0000256" key="1">
    <source>
        <dbReference type="SAM" id="Phobius"/>
    </source>
</evidence>
<feature type="chain" id="PRO_5041659128" evidence="2">
    <location>
        <begin position="23"/>
        <end position="169"/>
    </location>
</feature>
<evidence type="ECO:0000313" key="4">
    <source>
        <dbReference type="Proteomes" id="UP001187315"/>
    </source>
</evidence>
<evidence type="ECO:0000313" key="3">
    <source>
        <dbReference type="EMBL" id="KAK2855304.1"/>
    </source>
</evidence>
<sequence>MQLLNPLFVLVYSLLQVAQVVSDYNFQCIVNALENGSVSYTLNDTISTDWTTQWTKNGTVIVGEEGDMHTDYIVNPVKGGYILRECYDMVVCTIECPQNGISKNIPCTGDCNLPAKISENGISSINIGIVIGICVISILLLTLIVFLVRKCCQRSHRIVNSTDVEMQCV</sequence>
<organism evidence="3 4">
    <name type="scientific">Tachysurus vachellii</name>
    <name type="common">Darkbarbel catfish</name>
    <name type="synonym">Pelteobagrus vachellii</name>
    <dbReference type="NCBI Taxonomy" id="175792"/>
    <lineage>
        <taxon>Eukaryota</taxon>
        <taxon>Metazoa</taxon>
        <taxon>Chordata</taxon>
        <taxon>Craniata</taxon>
        <taxon>Vertebrata</taxon>
        <taxon>Euteleostomi</taxon>
        <taxon>Actinopterygii</taxon>
        <taxon>Neopterygii</taxon>
        <taxon>Teleostei</taxon>
        <taxon>Ostariophysi</taxon>
        <taxon>Siluriformes</taxon>
        <taxon>Bagridae</taxon>
        <taxon>Tachysurus</taxon>
    </lineage>
</organism>
<keyword evidence="1" id="KW-0812">Transmembrane</keyword>
<comment type="caution">
    <text evidence="3">The sequence shown here is derived from an EMBL/GenBank/DDBJ whole genome shotgun (WGS) entry which is preliminary data.</text>
</comment>
<keyword evidence="2" id="KW-0732">Signal</keyword>
<keyword evidence="4" id="KW-1185">Reference proteome</keyword>
<gene>
    <name evidence="3" type="ORF">Q7C36_007173</name>
</gene>
<name>A0AA88T076_TACVA</name>